<evidence type="ECO:0000256" key="1">
    <source>
        <dbReference type="SAM" id="MobiDB-lite"/>
    </source>
</evidence>
<name>A0A2S5KRH2_9PROT</name>
<feature type="compositionally biased region" description="Low complexity" evidence="1">
    <location>
        <begin position="1"/>
        <end position="22"/>
    </location>
</feature>
<accession>A0A2S5KRH2</accession>
<dbReference type="AlphaFoldDB" id="A0A2S5KRH2"/>
<dbReference type="EMBL" id="PRLP01000035">
    <property type="protein sequence ID" value="PPC77255.1"/>
    <property type="molecule type" value="Genomic_DNA"/>
</dbReference>
<reference evidence="2 3" key="1">
    <citation type="submission" date="2018-02" db="EMBL/GenBank/DDBJ databases">
        <title>novel marine gammaproteobacteria from coastal saline agro ecosystem.</title>
        <authorList>
            <person name="Krishnan R."/>
            <person name="Ramesh Kumar N."/>
        </authorList>
    </citation>
    <scope>NUCLEOTIDE SEQUENCE [LARGE SCALE GENOMIC DNA]</scope>
    <source>
        <strain evidence="2 3">228</strain>
    </source>
</reference>
<proteinExistence type="predicted"/>
<protein>
    <submittedName>
        <fullName evidence="2">HrpW-specific chaperone</fullName>
    </submittedName>
</protein>
<evidence type="ECO:0000313" key="3">
    <source>
        <dbReference type="Proteomes" id="UP000238196"/>
    </source>
</evidence>
<dbReference type="OrthoDB" id="7065008at2"/>
<evidence type="ECO:0000313" key="2">
    <source>
        <dbReference type="EMBL" id="PPC77255.1"/>
    </source>
</evidence>
<sequence length="118" mass="12916">MSFDTTTGTSTSTDNTSTSKPDSWQELLDKGDGYLTPAQRAAFEAAIAMVIERLQITLGKAPTAAEQADRFDFSRYIGEMEERFVNDAKGLDELQQDAALTAARVIEHIADIISGRKN</sequence>
<gene>
    <name evidence="2" type="ORF">C4K68_11430</name>
</gene>
<organism evidence="2 3">
    <name type="scientific">Proteobacteria bacterium 228</name>
    <dbReference type="NCBI Taxonomy" id="2083153"/>
    <lineage>
        <taxon>Bacteria</taxon>
        <taxon>Pseudomonadati</taxon>
        <taxon>Pseudomonadota</taxon>
    </lineage>
</organism>
<dbReference type="Proteomes" id="UP000238196">
    <property type="component" value="Unassembled WGS sequence"/>
</dbReference>
<feature type="region of interest" description="Disordered" evidence="1">
    <location>
        <begin position="1"/>
        <end position="30"/>
    </location>
</feature>
<comment type="caution">
    <text evidence="2">The sequence shown here is derived from an EMBL/GenBank/DDBJ whole genome shotgun (WGS) entry which is preliminary data.</text>
</comment>